<evidence type="ECO:0000313" key="2">
    <source>
        <dbReference type="EMBL" id="TXD97072.1"/>
    </source>
</evidence>
<protein>
    <submittedName>
        <fullName evidence="2">Uncharacterized protein</fullName>
    </submittedName>
</protein>
<dbReference type="AlphaFoldDB" id="A0A5C7A3A9"/>
<organism evidence="2 3">
    <name type="scientific">Psychrobacter frigidicola</name>
    <dbReference type="NCBI Taxonomy" id="45611"/>
    <lineage>
        <taxon>Bacteria</taxon>
        <taxon>Pseudomonadati</taxon>
        <taxon>Pseudomonadota</taxon>
        <taxon>Gammaproteobacteria</taxon>
        <taxon>Moraxellales</taxon>
        <taxon>Moraxellaceae</taxon>
        <taxon>Psychrobacter</taxon>
    </lineage>
</organism>
<evidence type="ECO:0000256" key="1">
    <source>
        <dbReference type="SAM" id="MobiDB-lite"/>
    </source>
</evidence>
<keyword evidence="3" id="KW-1185">Reference proteome</keyword>
<gene>
    <name evidence="2" type="ORF">ES754_08670</name>
</gene>
<feature type="compositionally biased region" description="Acidic residues" evidence="1">
    <location>
        <begin position="138"/>
        <end position="154"/>
    </location>
</feature>
<dbReference type="EMBL" id="VORZ01000002">
    <property type="protein sequence ID" value="TXD97072.1"/>
    <property type="molecule type" value="Genomic_DNA"/>
</dbReference>
<reference evidence="2 3" key="1">
    <citation type="submission" date="2019-08" db="EMBL/GenBank/DDBJ databases">
        <title>Genome sequence of Psychrobacter frigidicola ACAM304 (type strain).</title>
        <authorList>
            <person name="Bowman J.P."/>
        </authorList>
    </citation>
    <scope>NUCLEOTIDE SEQUENCE [LARGE SCALE GENOMIC DNA]</scope>
    <source>
        <strain evidence="2 3">ACAM 304</strain>
    </source>
</reference>
<feature type="region of interest" description="Disordered" evidence="1">
    <location>
        <begin position="64"/>
        <end position="154"/>
    </location>
</feature>
<feature type="compositionally biased region" description="Polar residues" evidence="1">
    <location>
        <begin position="118"/>
        <end position="135"/>
    </location>
</feature>
<sequence>MTLNSVNSLVKADVNVDNVTQSPSVSKSLYSNHKKLLFVTLSAALLTMSACGKKDESTIEGSALEIDSQTSEQEAAAEVERASEPMHSNREESAILPSEDMPENTGAVSEDGAIVSEDMSNNEVGINRAENSGTVDGNDVEEEVIEIEEQDSTY</sequence>
<evidence type="ECO:0000313" key="3">
    <source>
        <dbReference type="Proteomes" id="UP000321903"/>
    </source>
</evidence>
<dbReference type="RefSeq" id="WP_147223777.1">
    <property type="nucleotide sequence ID" value="NZ_CAJGYY010000001.1"/>
</dbReference>
<dbReference type="Proteomes" id="UP000321903">
    <property type="component" value="Unassembled WGS sequence"/>
</dbReference>
<accession>A0A5C7A3A9</accession>
<name>A0A5C7A3A9_9GAMM</name>
<proteinExistence type="predicted"/>
<dbReference type="OrthoDB" id="9950626at2"/>
<feature type="compositionally biased region" description="Basic and acidic residues" evidence="1">
    <location>
        <begin position="78"/>
        <end position="93"/>
    </location>
</feature>
<comment type="caution">
    <text evidence="2">The sequence shown here is derived from an EMBL/GenBank/DDBJ whole genome shotgun (WGS) entry which is preliminary data.</text>
</comment>